<dbReference type="Proteomes" id="UP001383192">
    <property type="component" value="Unassembled WGS sequence"/>
</dbReference>
<gene>
    <name evidence="1" type="ORF">VNI00_004457</name>
</gene>
<dbReference type="AlphaFoldDB" id="A0AAW0DI58"/>
<protein>
    <recommendedName>
        <fullName evidence="3">EthD domain-containing protein</fullName>
    </recommendedName>
</protein>
<sequence>MGVPVIEGYDGVVLWDVESFDKVTEIWSSAEYFSDVVPDEEKFCDRKDAILVRLNIVSINDRSSEFPIPRTAASLPLLQEDRARMVCIIKRKEGTTMDEMKKHWLGEHIKVSSLTLLGKEMIKVEQNHLASPSPIVSFSEPPSDTALPDWDGITLIDTPSFDTFLYPEDAKALGEDNAKWLAPGKLLMLPVNVATIIDNSMCHMVIENSKG</sequence>
<organism evidence="1 2">
    <name type="scientific">Paramarasmius palmivorus</name>
    <dbReference type="NCBI Taxonomy" id="297713"/>
    <lineage>
        <taxon>Eukaryota</taxon>
        <taxon>Fungi</taxon>
        <taxon>Dikarya</taxon>
        <taxon>Basidiomycota</taxon>
        <taxon>Agaricomycotina</taxon>
        <taxon>Agaricomycetes</taxon>
        <taxon>Agaricomycetidae</taxon>
        <taxon>Agaricales</taxon>
        <taxon>Marasmiineae</taxon>
        <taxon>Marasmiaceae</taxon>
        <taxon>Paramarasmius</taxon>
    </lineage>
</organism>
<evidence type="ECO:0008006" key="3">
    <source>
        <dbReference type="Google" id="ProtNLM"/>
    </source>
</evidence>
<dbReference type="Gene3D" id="3.30.70.100">
    <property type="match status" value="1"/>
</dbReference>
<proteinExistence type="predicted"/>
<comment type="caution">
    <text evidence="1">The sequence shown here is derived from an EMBL/GenBank/DDBJ whole genome shotgun (WGS) entry which is preliminary data.</text>
</comment>
<evidence type="ECO:0000313" key="1">
    <source>
        <dbReference type="EMBL" id="KAK7051483.1"/>
    </source>
</evidence>
<keyword evidence="2" id="KW-1185">Reference proteome</keyword>
<evidence type="ECO:0000313" key="2">
    <source>
        <dbReference type="Proteomes" id="UP001383192"/>
    </source>
</evidence>
<accession>A0AAW0DI58</accession>
<name>A0AAW0DI58_9AGAR</name>
<dbReference type="EMBL" id="JAYKXP010000012">
    <property type="protein sequence ID" value="KAK7051483.1"/>
    <property type="molecule type" value="Genomic_DNA"/>
</dbReference>
<reference evidence="1 2" key="1">
    <citation type="submission" date="2024-01" db="EMBL/GenBank/DDBJ databases">
        <title>A draft genome for a cacao thread blight-causing isolate of Paramarasmius palmivorus.</title>
        <authorList>
            <person name="Baruah I.K."/>
            <person name="Bukari Y."/>
            <person name="Amoako-Attah I."/>
            <person name="Meinhardt L.W."/>
            <person name="Bailey B.A."/>
            <person name="Cohen S.P."/>
        </authorList>
    </citation>
    <scope>NUCLEOTIDE SEQUENCE [LARGE SCALE GENOMIC DNA]</scope>
    <source>
        <strain evidence="1 2">GH-12</strain>
    </source>
</reference>